<evidence type="ECO:0000313" key="2">
    <source>
        <dbReference type="EMBL" id="MFD1633730.1"/>
    </source>
</evidence>
<dbReference type="InterPro" id="IPR018973">
    <property type="entry name" value="MZB"/>
</dbReference>
<dbReference type="RefSeq" id="WP_256404002.1">
    <property type="nucleotide sequence ID" value="NZ_JANHDK010000001.1"/>
</dbReference>
<dbReference type="Proteomes" id="UP001597075">
    <property type="component" value="Unassembled WGS sequence"/>
</dbReference>
<name>A0ABD6CZJ9_9EURY</name>
<dbReference type="Pfam" id="PF09369">
    <property type="entry name" value="MZB"/>
    <property type="match status" value="1"/>
</dbReference>
<sequence>MEGDGVEARVTYEGSANIILVNSGLRDADDDDPDGFALCMECNRWLTSDQIESHTDEDDSECYANASEEAIKRDIELFSEGQHDTVTLTSPLPADIEPQRAEEFDRTLKETVYQGILVAFDLEEEEIDTFVKPATGEHGQVTIVFYETSEGGAGVLHSLMDEARFRQVARETQTVLHGDPDDEGCERACYECLMSFYNQSEHELFDRALVETWLESMETAALTEIASENHEGGDFDELLEACDSNFERTVLHVIRDEGFTLPDEAQHVIYDGDEPVAKPDFFYDRAGTAVAVFVDGPAHEKDYVKEDDERKRSRLKRMGYRVISVTDESQVPKIWETI</sequence>
<protein>
    <submittedName>
        <fullName evidence="2">Zn-binding domain-containing protein</fullName>
    </submittedName>
</protein>
<feature type="domain" description="MrfA-like Zn-binding" evidence="1">
    <location>
        <begin position="112"/>
        <end position="193"/>
    </location>
</feature>
<dbReference type="Gene3D" id="3.40.960.10">
    <property type="entry name" value="VSR Endonuclease"/>
    <property type="match status" value="1"/>
</dbReference>
<organism evidence="2 3">
    <name type="scientific">Haloplanus ruber</name>
    <dbReference type="NCBI Taxonomy" id="869892"/>
    <lineage>
        <taxon>Archaea</taxon>
        <taxon>Methanobacteriati</taxon>
        <taxon>Methanobacteriota</taxon>
        <taxon>Stenosarchaea group</taxon>
        <taxon>Halobacteria</taxon>
        <taxon>Halobacteriales</taxon>
        <taxon>Haloferacaceae</taxon>
        <taxon>Haloplanus</taxon>
    </lineage>
</organism>
<evidence type="ECO:0000259" key="1">
    <source>
        <dbReference type="Pfam" id="PF09369"/>
    </source>
</evidence>
<dbReference type="EMBL" id="JBHUDL010000010">
    <property type="protein sequence ID" value="MFD1633730.1"/>
    <property type="molecule type" value="Genomic_DNA"/>
</dbReference>
<comment type="caution">
    <text evidence="2">The sequence shown here is derived from an EMBL/GenBank/DDBJ whole genome shotgun (WGS) entry which is preliminary data.</text>
</comment>
<proteinExistence type="predicted"/>
<dbReference type="AlphaFoldDB" id="A0ABD6CZJ9"/>
<keyword evidence="3" id="KW-1185">Reference proteome</keyword>
<reference evidence="2 3" key="1">
    <citation type="journal article" date="2019" name="Int. J. Syst. Evol. Microbiol.">
        <title>The Global Catalogue of Microorganisms (GCM) 10K type strain sequencing project: providing services to taxonomists for standard genome sequencing and annotation.</title>
        <authorList>
            <consortium name="The Broad Institute Genomics Platform"/>
            <consortium name="The Broad Institute Genome Sequencing Center for Infectious Disease"/>
            <person name="Wu L."/>
            <person name="Ma J."/>
        </authorList>
    </citation>
    <scope>NUCLEOTIDE SEQUENCE [LARGE SCALE GENOMIC DNA]</scope>
    <source>
        <strain evidence="2 3">CGMCC 1.10594</strain>
    </source>
</reference>
<gene>
    <name evidence="2" type="ORF">ACFSBJ_08295</name>
</gene>
<evidence type="ECO:0000313" key="3">
    <source>
        <dbReference type="Proteomes" id="UP001597075"/>
    </source>
</evidence>
<accession>A0ABD6CZJ9</accession>